<comment type="subcellular location">
    <subcellularLocation>
        <location evidence="1">Cytoplasm</location>
        <location evidence="1">Cytoskeleton</location>
        <location evidence="1">Cilium axoneme</location>
    </subcellularLocation>
</comment>
<dbReference type="SMART" id="SM00320">
    <property type="entry name" value="WD40"/>
    <property type="match status" value="5"/>
</dbReference>
<dbReference type="EMBL" id="CVRI01000048">
    <property type="protein sequence ID" value="CRK99103.1"/>
    <property type="molecule type" value="Genomic_DNA"/>
</dbReference>
<dbReference type="GO" id="GO:0003341">
    <property type="term" value="P:cilium movement"/>
    <property type="evidence" value="ECO:0007669"/>
    <property type="project" value="TreeGrafter"/>
</dbReference>
<dbReference type="GO" id="GO:0045503">
    <property type="term" value="F:dynein light chain binding"/>
    <property type="evidence" value="ECO:0007669"/>
    <property type="project" value="TreeGrafter"/>
</dbReference>
<dbReference type="SUPFAM" id="SSF50978">
    <property type="entry name" value="WD40 repeat-like"/>
    <property type="match status" value="1"/>
</dbReference>
<dbReference type="GO" id="GO:0036157">
    <property type="term" value="C:outer dynein arm"/>
    <property type="evidence" value="ECO:0007669"/>
    <property type="project" value="TreeGrafter"/>
</dbReference>
<keyword evidence="6" id="KW-0677">Repeat</keyword>
<dbReference type="InterPro" id="IPR001680">
    <property type="entry name" value="WD40_rpt"/>
</dbReference>
<dbReference type="Proteomes" id="UP000183832">
    <property type="component" value="Unassembled WGS sequence"/>
</dbReference>
<dbReference type="AlphaFoldDB" id="A0A1J1IFR1"/>
<dbReference type="PANTHER" id="PTHR12442:SF7">
    <property type="entry name" value="DYNEIN AXONEMAL INTERMEDIATE CHAIN 2"/>
    <property type="match status" value="1"/>
</dbReference>
<keyword evidence="7" id="KW-0243">Dynein</keyword>
<keyword evidence="13" id="KW-1185">Reference proteome</keyword>
<dbReference type="Gene3D" id="2.130.10.10">
    <property type="entry name" value="YVTN repeat-like/Quinoprotein amine dehydrogenase"/>
    <property type="match status" value="2"/>
</dbReference>
<evidence type="ECO:0000256" key="10">
    <source>
        <dbReference type="ARBA" id="ARBA00023212"/>
    </source>
</evidence>
<keyword evidence="3" id="KW-0963">Cytoplasm</keyword>
<dbReference type="InterPro" id="IPR015943">
    <property type="entry name" value="WD40/YVTN_repeat-like_dom_sf"/>
</dbReference>
<evidence type="ECO:0000256" key="5">
    <source>
        <dbReference type="ARBA" id="ARBA00022701"/>
    </source>
</evidence>
<keyword evidence="4" id="KW-0853">WD repeat</keyword>
<dbReference type="InterPro" id="IPR050687">
    <property type="entry name" value="Dynein_IC"/>
</dbReference>
<keyword evidence="11" id="KW-0966">Cell projection</keyword>
<dbReference type="PANTHER" id="PTHR12442">
    <property type="entry name" value="DYNEIN INTERMEDIATE CHAIN"/>
    <property type="match status" value="1"/>
</dbReference>
<evidence type="ECO:0000256" key="3">
    <source>
        <dbReference type="ARBA" id="ARBA00022490"/>
    </source>
</evidence>
<dbReference type="GO" id="GO:0045504">
    <property type="term" value="F:dynein heavy chain binding"/>
    <property type="evidence" value="ECO:0007669"/>
    <property type="project" value="TreeGrafter"/>
</dbReference>
<evidence type="ECO:0000256" key="8">
    <source>
        <dbReference type="ARBA" id="ARBA00023069"/>
    </source>
</evidence>
<dbReference type="GO" id="GO:0005874">
    <property type="term" value="C:microtubule"/>
    <property type="evidence" value="ECO:0007669"/>
    <property type="project" value="UniProtKB-KW"/>
</dbReference>
<protein>
    <submittedName>
        <fullName evidence="12">CLUMA_CG012037, isoform A</fullName>
    </submittedName>
</protein>
<reference evidence="12 13" key="1">
    <citation type="submission" date="2015-04" db="EMBL/GenBank/DDBJ databases">
        <authorList>
            <person name="Syromyatnikov M.Y."/>
            <person name="Popov V.N."/>
        </authorList>
    </citation>
    <scope>NUCLEOTIDE SEQUENCE [LARGE SCALE GENOMIC DNA]</scope>
</reference>
<evidence type="ECO:0000313" key="12">
    <source>
        <dbReference type="EMBL" id="CRK99103.1"/>
    </source>
</evidence>
<keyword evidence="9" id="KW-0505">Motor protein</keyword>
<evidence type="ECO:0000256" key="4">
    <source>
        <dbReference type="ARBA" id="ARBA00022574"/>
    </source>
</evidence>
<accession>A0A1J1IFR1</accession>
<evidence type="ECO:0000313" key="13">
    <source>
        <dbReference type="Proteomes" id="UP000183832"/>
    </source>
</evidence>
<evidence type="ECO:0000256" key="2">
    <source>
        <dbReference type="ARBA" id="ARBA00011059"/>
    </source>
</evidence>
<organism evidence="12 13">
    <name type="scientific">Clunio marinus</name>
    <dbReference type="NCBI Taxonomy" id="568069"/>
    <lineage>
        <taxon>Eukaryota</taxon>
        <taxon>Metazoa</taxon>
        <taxon>Ecdysozoa</taxon>
        <taxon>Arthropoda</taxon>
        <taxon>Hexapoda</taxon>
        <taxon>Insecta</taxon>
        <taxon>Pterygota</taxon>
        <taxon>Neoptera</taxon>
        <taxon>Endopterygota</taxon>
        <taxon>Diptera</taxon>
        <taxon>Nematocera</taxon>
        <taxon>Chironomoidea</taxon>
        <taxon>Chironomidae</taxon>
        <taxon>Clunio</taxon>
    </lineage>
</organism>
<dbReference type="STRING" id="568069.A0A1J1IFR1"/>
<keyword evidence="8" id="KW-0969">Cilium</keyword>
<gene>
    <name evidence="12" type="ORF">CLUMA_CG012037</name>
</gene>
<evidence type="ECO:0000256" key="7">
    <source>
        <dbReference type="ARBA" id="ARBA00023017"/>
    </source>
</evidence>
<evidence type="ECO:0000256" key="9">
    <source>
        <dbReference type="ARBA" id="ARBA00023175"/>
    </source>
</evidence>
<keyword evidence="10" id="KW-0206">Cytoskeleton</keyword>
<dbReference type="GO" id="GO:0036158">
    <property type="term" value="P:outer dynein arm assembly"/>
    <property type="evidence" value="ECO:0007669"/>
    <property type="project" value="TreeGrafter"/>
</dbReference>
<proteinExistence type="inferred from homology"/>
<comment type="similarity">
    <text evidence="2">Belongs to the dynein intermediate chain family.</text>
</comment>
<dbReference type="OrthoDB" id="366230at2759"/>
<dbReference type="InterPro" id="IPR036322">
    <property type="entry name" value="WD40_repeat_dom_sf"/>
</dbReference>
<name>A0A1J1IFR1_9DIPT</name>
<sequence length="551" mass="63967">MFEDYDSLVISIPNRKGIYKKVYKKAGSVEIGVQNSFDISESVATTDNPTFSHVGINHVEGGWPRDICRFNEEQTIRYCKKQENDYRYLVQMKTMIKTCEHAIFQNNSINLYETYFDDLETINLKEGYSLKVLNTYRNGTKHGVKKIVWTLDEPTYLACCYNGNQNYYDYLIDEKNVINIWDIECPGEPIIKLNSLAQTHCLEYNPKHPKCLISGLVTGQIAEWDVRVNNHSPILLSKRENSHSDCVNAITFYCSKTNMEFFSGSAAGEIFWWDLRNISKPMESLIFNPNAIKNGIRNDEKAFGINVLDYESTFPNKYLVGTDAGTVYICNQKFKNPTDRIHAELQCCQGPISAVQRNSFFPKHFLSVGDWQAKIWYEEFKDSPIFWTKKYESELMHGCWNPIRCSCFYLCRMDGWFDVWDITHNCQQSAISSKLSDYPLLTCTPDKEGKLIAIGSHNGDIHLVEVSENLSSSTAYDRPKMNFVLEHETRREKLLYNKQRESNLKEKEREQNRIHLGLLNCEEVEMNLSNELVQEAEMNFHQLIGQLKQYN</sequence>
<evidence type="ECO:0000256" key="11">
    <source>
        <dbReference type="ARBA" id="ARBA00023273"/>
    </source>
</evidence>
<evidence type="ECO:0000256" key="6">
    <source>
        <dbReference type="ARBA" id="ARBA00022737"/>
    </source>
</evidence>
<keyword evidence="5" id="KW-0493">Microtubule</keyword>
<evidence type="ECO:0000256" key="1">
    <source>
        <dbReference type="ARBA" id="ARBA00004430"/>
    </source>
</evidence>